<feature type="domain" description="Transposase IS4-like" evidence="1">
    <location>
        <begin position="3"/>
        <end position="240"/>
    </location>
</feature>
<dbReference type="InterPro" id="IPR012337">
    <property type="entry name" value="RNaseH-like_sf"/>
</dbReference>
<dbReference type="GO" id="GO:0006313">
    <property type="term" value="P:DNA transposition"/>
    <property type="evidence" value="ECO:0007669"/>
    <property type="project" value="InterPro"/>
</dbReference>
<evidence type="ECO:0000313" key="2">
    <source>
        <dbReference type="EMBL" id="GAI61448.1"/>
    </source>
</evidence>
<dbReference type="SUPFAM" id="SSF53098">
    <property type="entry name" value="Ribonuclease H-like"/>
    <property type="match status" value="1"/>
</dbReference>
<sequence>MVTTDGLPVSYQIFPGDTYEGHTLIPALKKIREKYDIDRVVFVCDSAMLSKDNIKMLEGLEEHNFSYIVGARLKNMAGSLKDKILDHNNYKKIKSGYSIGTFLNGSRRVVVSWREGRALKDASDRKKAIAKLIKKLNKSKSPKSHLSNHGYRKYLKVEGKSRLSLDENKIAADARWDGFHGVVTNADISNQEILAKYNDLWNVEAAFRVTKHDLAVRPVFHWKPHRIKAHIAICFTAYALVKHLEYRVRFKYKKLSIEKIRQALIKIQTSILFDKIKRIRYGLPSRMKKDARRIYEAVGIKRSITPYIIEKCKM</sequence>
<dbReference type="GO" id="GO:0003677">
    <property type="term" value="F:DNA binding"/>
    <property type="evidence" value="ECO:0007669"/>
    <property type="project" value="InterPro"/>
</dbReference>
<reference evidence="2" key="1">
    <citation type="journal article" date="2014" name="Front. Microbiol.">
        <title>High frequency of phylogenetically diverse reductive dehalogenase-homologous genes in deep subseafloor sedimentary metagenomes.</title>
        <authorList>
            <person name="Kawai M."/>
            <person name="Futagami T."/>
            <person name="Toyoda A."/>
            <person name="Takaki Y."/>
            <person name="Nishi S."/>
            <person name="Hori S."/>
            <person name="Arai W."/>
            <person name="Tsubouchi T."/>
            <person name="Morono Y."/>
            <person name="Uchiyama I."/>
            <person name="Ito T."/>
            <person name="Fujiyama A."/>
            <person name="Inagaki F."/>
            <person name="Takami H."/>
        </authorList>
    </citation>
    <scope>NUCLEOTIDE SEQUENCE</scope>
    <source>
        <strain evidence="2">Expedition CK06-06</strain>
    </source>
</reference>
<dbReference type="PANTHER" id="PTHR34614:SF2">
    <property type="entry name" value="TRANSPOSASE IS4-LIKE DOMAIN-CONTAINING PROTEIN"/>
    <property type="match status" value="1"/>
</dbReference>
<protein>
    <recommendedName>
        <fullName evidence="1">Transposase IS4-like domain-containing protein</fullName>
    </recommendedName>
</protein>
<name>X1PZS9_9ZZZZ</name>
<comment type="caution">
    <text evidence="2">The sequence shown here is derived from an EMBL/GenBank/DDBJ whole genome shotgun (WGS) entry which is preliminary data.</text>
</comment>
<dbReference type="AlphaFoldDB" id="X1PZS9"/>
<proteinExistence type="predicted"/>
<dbReference type="InterPro" id="IPR002559">
    <property type="entry name" value="Transposase_11"/>
</dbReference>
<gene>
    <name evidence="2" type="ORF">S12H4_07802</name>
</gene>
<dbReference type="Pfam" id="PF01609">
    <property type="entry name" value="DDE_Tnp_1"/>
    <property type="match status" value="1"/>
</dbReference>
<dbReference type="GO" id="GO:0004803">
    <property type="term" value="F:transposase activity"/>
    <property type="evidence" value="ECO:0007669"/>
    <property type="project" value="InterPro"/>
</dbReference>
<dbReference type="PANTHER" id="PTHR34614">
    <property type="match status" value="1"/>
</dbReference>
<accession>X1PZS9</accession>
<evidence type="ECO:0000259" key="1">
    <source>
        <dbReference type="Pfam" id="PF01609"/>
    </source>
</evidence>
<organism evidence="2">
    <name type="scientific">marine sediment metagenome</name>
    <dbReference type="NCBI Taxonomy" id="412755"/>
    <lineage>
        <taxon>unclassified sequences</taxon>
        <taxon>metagenomes</taxon>
        <taxon>ecological metagenomes</taxon>
    </lineage>
</organism>
<dbReference type="EMBL" id="BARW01002926">
    <property type="protein sequence ID" value="GAI61448.1"/>
    <property type="molecule type" value="Genomic_DNA"/>
</dbReference>